<organism evidence="1 2">
    <name type="scientific">Trichinella britovi</name>
    <name type="common">Parasitic roundworm</name>
    <dbReference type="NCBI Taxonomy" id="45882"/>
    <lineage>
        <taxon>Eukaryota</taxon>
        <taxon>Metazoa</taxon>
        <taxon>Ecdysozoa</taxon>
        <taxon>Nematoda</taxon>
        <taxon>Enoplea</taxon>
        <taxon>Dorylaimia</taxon>
        <taxon>Trichinellida</taxon>
        <taxon>Trichinellidae</taxon>
        <taxon>Trichinella</taxon>
    </lineage>
</organism>
<gene>
    <name evidence="1" type="ORF">T03_7016</name>
</gene>
<evidence type="ECO:0000313" key="2">
    <source>
        <dbReference type="Proteomes" id="UP000054653"/>
    </source>
</evidence>
<protein>
    <submittedName>
        <fullName evidence="1">Uncharacterized protein</fullName>
    </submittedName>
</protein>
<evidence type="ECO:0000313" key="1">
    <source>
        <dbReference type="EMBL" id="KRY07551.1"/>
    </source>
</evidence>
<dbReference type="Proteomes" id="UP000054653">
    <property type="component" value="Unassembled WGS sequence"/>
</dbReference>
<dbReference type="AlphaFoldDB" id="A0A0V0Z4S7"/>
<proteinExistence type="predicted"/>
<accession>A0A0V0Z4S7</accession>
<sequence length="44" mass="5275">MIYRRAVDLAIQRHQDFVLLAVEMAGRRFPKFSENYMKFLDGQL</sequence>
<comment type="caution">
    <text evidence="1">The sequence shown here is derived from an EMBL/GenBank/DDBJ whole genome shotgun (WGS) entry which is preliminary data.</text>
</comment>
<keyword evidence="2" id="KW-1185">Reference proteome</keyword>
<dbReference type="EMBL" id="JYDI01004106">
    <property type="protein sequence ID" value="KRY07551.1"/>
    <property type="molecule type" value="Genomic_DNA"/>
</dbReference>
<name>A0A0V0Z4S7_TRIBR</name>
<reference evidence="1 2" key="1">
    <citation type="submission" date="2015-01" db="EMBL/GenBank/DDBJ databases">
        <title>Evolution of Trichinella species and genotypes.</title>
        <authorList>
            <person name="Korhonen P.K."/>
            <person name="Edoardo P."/>
            <person name="Giuseppe L.R."/>
            <person name="Gasser R.B."/>
        </authorList>
    </citation>
    <scope>NUCLEOTIDE SEQUENCE [LARGE SCALE GENOMIC DNA]</scope>
    <source>
        <strain evidence="1">ISS120</strain>
    </source>
</reference>